<sequence>MYRRAHSVSRLVTAGDREALDDIAEELRSASRLMNCAAAAGEKAQPNCCLLDFDCFRVFAPGRVGPLLIRSNHDLTNTICRMAAPRHRISSATRRKMTDSIALSKVPWAGHLDEPDFLARIYDLQKMPSTDERYSNAFDDIYQHQVRNYDWGDGWVFTDARFNLLHADDDEFLRLLAEMLHPIVRPDEAEVAELLAAFNEILRVDGFALFAKDWISGHAVYGWRRNDAFHGSSPELRLHERPLTDPVVLQEHLTRIRDGLVADPAATISSCKSLLESLFKIVLDQSFIDYPRADDVPQLYRKVADLLSLSAESVPASARGSEASQKILRTLVTTVGTLAELRNELGIDHGKSERSAALARHARLALNATVTVAEFILDTWQERLDSGQLSGPA</sequence>
<organism evidence="3 4">
    <name type="scientific">Cryobacterium cheniae</name>
    <dbReference type="NCBI Taxonomy" id="1259262"/>
    <lineage>
        <taxon>Bacteria</taxon>
        <taxon>Bacillati</taxon>
        <taxon>Actinomycetota</taxon>
        <taxon>Actinomycetes</taxon>
        <taxon>Micrococcales</taxon>
        <taxon>Microbacteriaceae</taxon>
        <taxon>Cryobacterium</taxon>
    </lineage>
</organism>
<dbReference type="OrthoDB" id="7061676at2"/>
<feature type="domain" description="Abortive infection protein-like C-terminal" evidence="1">
    <location>
        <begin position="297"/>
        <end position="378"/>
    </location>
</feature>
<evidence type="ECO:0000313" key="4">
    <source>
        <dbReference type="Proteomes" id="UP000298433"/>
    </source>
</evidence>
<keyword evidence="4" id="KW-1185">Reference proteome</keyword>
<dbReference type="Proteomes" id="UP000298433">
    <property type="component" value="Unassembled WGS sequence"/>
</dbReference>
<name>A0A4R8XV01_9MICO</name>
<gene>
    <name evidence="3" type="ORF">E3T23_02870</name>
</gene>
<feature type="domain" description="AbiJ-NTD3" evidence="2">
    <location>
        <begin position="88"/>
        <end position="236"/>
    </location>
</feature>
<evidence type="ECO:0000313" key="3">
    <source>
        <dbReference type="EMBL" id="TFC83327.1"/>
    </source>
</evidence>
<reference evidence="3 4" key="1">
    <citation type="submission" date="2019-03" db="EMBL/GenBank/DDBJ databases">
        <title>Genomics of glacier-inhabiting Cryobacterium strains.</title>
        <authorList>
            <person name="Liu Q."/>
            <person name="Xin Y.-H."/>
        </authorList>
    </citation>
    <scope>NUCLEOTIDE SEQUENCE [LARGE SCALE GENOMIC DNA]</scope>
    <source>
        <strain evidence="3 4">TMT2-48-2</strain>
    </source>
</reference>
<dbReference type="Pfam" id="PF14355">
    <property type="entry name" value="Abi_C"/>
    <property type="match status" value="1"/>
</dbReference>
<dbReference type="InterPro" id="IPR026001">
    <property type="entry name" value="Abi-like_C"/>
</dbReference>
<evidence type="ECO:0000259" key="2">
    <source>
        <dbReference type="Pfam" id="PF18860"/>
    </source>
</evidence>
<evidence type="ECO:0008006" key="5">
    <source>
        <dbReference type="Google" id="ProtNLM"/>
    </source>
</evidence>
<dbReference type="Pfam" id="PF18860">
    <property type="entry name" value="AbiJ_NTD3"/>
    <property type="match status" value="1"/>
</dbReference>
<protein>
    <recommendedName>
        <fullName evidence="5">Abortive infection protein-like C-terminal domain-containing protein</fullName>
    </recommendedName>
</protein>
<comment type="caution">
    <text evidence="3">The sequence shown here is derived from an EMBL/GenBank/DDBJ whole genome shotgun (WGS) entry which is preliminary data.</text>
</comment>
<dbReference type="EMBL" id="SOGN01000016">
    <property type="protein sequence ID" value="TFC83327.1"/>
    <property type="molecule type" value="Genomic_DNA"/>
</dbReference>
<evidence type="ECO:0000259" key="1">
    <source>
        <dbReference type="Pfam" id="PF14355"/>
    </source>
</evidence>
<dbReference type="AlphaFoldDB" id="A0A4R8XV01"/>
<dbReference type="InterPro" id="IPR041427">
    <property type="entry name" value="AbiJ-NTD3"/>
</dbReference>
<proteinExistence type="predicted"/>
<accession>A0A4R8XV01</accession>